<organism evidence="1 2">
    <name type="scientific">Methylocystis iwaonis</name>
    <dbReference type="NCBI Taxonomy" id="2885079"/>
    <lineage>
        <taxon>Bacteria</taxon>
        <taxon>Pseudomonadati</taxon>
        <taxon>Pseudomonadota</taxon>
        <taxon>Alphaproteobacteria</taxon>
        <taxon>Hyphomicrobiales</taxon>
        <taxon>Methylocystaceae</taxon>
        <taxon>Methylocystis</taxon>
    </lineage>
</organism>
<reference evidence="1 2" key="1">
    <citation type="journal article" date="2023" name="Int. J. Syst. Evol. Microbiol.">
        <title>Methylocystis iwaonis sp. nov., a type II methane-oxidizing bacterium from surface soil of a rice paddy field in Japan, and emended description of the genus Methylocystis (ex Whittenbury et al. 1970) Bowman et al. 1993.</title>
        <authorList>
            <person name="Kaise H."/>
            <person name="Sawadogo J.B."/>
            <person name="Alam M.S."/>
            <person name="Ueno C."/>
            <person name="Dianou D."/>
            <person name="Shinjo R."/>
            <person name="Asakawa S."/>
        </authorList>
    </citation>
    <scope>NUCLEOTIDE SEQUENCE [LARGE SCALE GENOMIC DNA]</scope>
    <source>
        <strain evidence="1 2">SS37A-Re</strain>
    </source>
</reference>
<keyword evidence="1" id="KW-0614">Plasmid</keyword>
<protein>
    <submittedName>
        <fullName evidence="1">Uncharacterized protein</fullName>
    </submittedName>
</protein>
<gene>
    <name evidence="1" type="ORF">SS37A_38370</name>
</gene>
<proteinExistence type="predicted"/>
<keyword evidence="2" id="KW-1185">Reference proteome</keyword>
<sequence>MVLAVSADLVARGAKGVAAMMDVVAVLEQVPVLRGRTVGKEPMASTVNQGP</sequence>
<evidence type="ECO:0000313" key="2">
    <source>
        <dbReference type="Proteomes" id="UP001317629"/>
    </source>
</evidence>
<name>A0ABM8EE49_9HYPH</name>
<dbReference type="Proteomes" id="UP001317629">
    <property type="component" value="Plasmid pSS37A-Re-2"/>
</dbReference>
<geneLocation type="plasmid" evidence="1 2">
    <name>pSS37A-Re-2</name>
</geneLocation>
<evidence type="ECO:0000313" key="1">
    <source>
        <dbReference type="EMBL" id="BDV36307.1"/>
    </source>
</evidence>
<dbReference type="EMBL" id="AP027144">
    <property type="protein sequence ID" value="BDV36307.1"/>
    <property type="molecule type" value="Genomic_DNA"/>
</dbReference>
<accession>A0ABM8EE49</accession>